<protein>
    <submittedName>
        <fullName evidence="1">Uncharacterized protein</fullName>
    </submittedName>
</protein>
<dbReference type="EMBL" id="JAUJEB010000001">
    <property type="protein sequence ID" value="MDN5210721.1"/>
    <property type="molecule type" value="Genomic_DNA"/>
</dbReference>
<accession>A0ABT8L0C1</accession>
<organism evidence="1 2">
    <name type="scientific">Agaribacillus aureus</name>
    <dbReference type="NCBI Taxonomy" id="3051825"/>
    <lineage>
        <taxon>Bacteria</taxon>
        <taxon>Pseudomonadati</taxon>
        <taxon>Bacteroidota</taxon>
        <taxon>Cytophagia</taxon>
        <taxon>Cytophagales</taxon>
        <taxon>Splendidivirgaceae</taxon>
        <taxon>Agaribacillus</taxon>
    </lineage>
</organism>
<gene>
    <name evidence="1" type="ORF">QQ020_01640</name>
</gene>
<dbReference type="RefSeq" id="WP_346756062.1">
    <property type="nucleotide sequence ID" value="NZ_JAUJEB010000001.1"/>
</dbReference>
<proteinExistence type="predicted"/>
<comment type="caution">
    <text evidence="1">The sequence shown here is derived from an EMBL/GenBank/DDBJ whole genome shotgun (WGS) entry which is preliminary data.</text>
</comment>
<dbReference type="Proteomes" id="UP001172083">
    <property type="component" value="Unassembled WGS sequence"/>
</dbReference>
<name>A0ABT8L0C1_9BACT</name>
<keyword evidence="2" id="KW-1185">Reference proteome</keyword>
<evidence type="ECO:0000313" key="2">
    <source>
        <dbReference type="Proteomes" id="UP001172083"/>
    </source>
</evidence>
<reference evidence="1" key="1">
    <citation type="submission" date="2023-06" db="EMBL/GenBank/DDBJ databases">
        <title>Genomic of Agaribacillus aureum.</title>
        <authorList>
            <person name="Wang G."/>
        </authorList>
    </citation>
    <scope>NUCLEOTIDE SEQUENCE</scope>
    <source>
        <strain evidence="1">BMA12</strain>
    </source>
</reference>
<evidence type="ECO:0000313" key="1">
    <source>
        <dbReference type="EMBL" id="MDN5210721.1"/>
    </source>
</evidence>
<sequence>MKNKQAAILRKKIIEGMKISSQKLIARKKLLGQKVVVSENGVIREIEPEDLK</sequence>